<evidence type="ECO:0000256" key="7">
    <source>
        <dbReference type="ARBA" id="ARBA00022729"/>
    </source>
</evidence>
<accession>A0A1M7RX42</accession>
<organism evidence="19 20">
    <name type="scientific">Erythrobacter sanguineus</name>
    <dbReference type="NCBI Taxonomy" id="198312"/>
    <lineage>
        <taxon>Bacteria</taxon>
        <taxon>Pseudomonadati</taxon>
        <taxon>Pseudomonadota</taxon>
        <taxon>Alphaproteobacteria</taxon>
        <taxon>Sphingomonadales</taxon>
        <taxon>Erythrobacteraceae</taxon>
        <taxon>Erythrobacter/Porphyrobacter group</taxon>
        <taxon>Erythrobacter</taxon>
    </lineage>
</organism>
<dbReference type="OrthoDB" id="9760333at2"/>
<dbReference type="InterPro" id="IPR037066">
    <property type="entry name" value="Plug_dom_sf"/>
</dbReference>
<evidence type="ECO:0000313" key="19">
    <source>
        <dbReference type="EMBL" id="SHN50845.1"/>
    </source>
</evidence>
<dbReference type="RefSeq" id="WP_072673138.1">
    <property type="nucleotide sequence ID" value="NZ_FRDF01000003.1"/>
</dbReference>
<dbReference type="Gene3D" id="2.170.130.10">
    <property type="entry name" value="TonB-dependent receptor, plug domain"/>
    <property type="match status" value="1"/>
</dbReference>
<dbReference type="Gene3D" id="2.40.170.20">
    <property type="entry name" value="TonB-dependent receptor, beta-barrel domain"/>
    <property type="match status" value="1"/>
</dbReference>
<dbReference type="CDD" id="cd01347">
    <property type="entry name" value="ligand_gated_channel"/>
    <property type="match status" value="1"/>
</dbReference>
<sequence length="729" mass="79453">MIHVFARTALLLGCATIAFPALAENASAETALGSAAEAGATAENAGSDDTGDRGSNIVVTGDVLYSNQLNALKSPTPIIDVPQSLSITTADQIIQQGFDSIGDIVLYTPGVTNSQGEGHRDAVVFRGVRSTADFFVDGARDDVEYYRGLYNLEQVEILRGPNALLFGRGGTGGILNRVTKKGVVGENFTGYRASVDTFGAFDIWADLNIATGENSALRINAAYESLNNHRDLFDGEQIGFNPTFRAEIGGKTTIDLSYEYVDHERFIDRGIPTDANGDPVRGLRRVTFGDAEENFTTFTAHVLRGTVQHSFSDSLKGNVTALWGDYDKVYSNYFPAGYDAATNIIAMDGYIDTTQRQNLVLSGNLIGEFATGSIGHTLIVGGEFIDTSNNNDRFNPVFDTAVADGRRPDIEFFPAVRPFPLRGGVGTLADGRTTRGPFTAVNDDTEADLTVFSAYIQDEVKIADWLRVVIGARFDSFEITVLDNRNGAVRTRKDEEITPRLGLIVKPQENLSLYTSYSETFLPRSGDQFADINPPADALDPDTFSNLEAGIKWDIFPGLALTGAVFQIEQSSPQVSDANPDTLDVIDSKIRGFEAQLQGQVTDWWFLSAGYSYLDGEQVGRTGPTGRRLRELPENMFSIWNNFRATERLGFGLGLTAQDESFADNANTATLPAFARVDVAAFYDVSENLRVQVNVENLFDELYFPNAHSPAELTVAPPLHARFTITGRF</sequence>
<evidence type="ECO:0000256" key="5">
    <source>
        <dbReference type="ARBA" id="ARBA00022496"/>
    </source>
</evidence>
<keyword evidence="13 14" id="KW-0998">Cell outer membrane</keyword>
<feature type="signal peptide" evidence="16">
    <location>
        <begin position="1"/>
        <end position="23"/>
    </location>
</feature>
<evidence type="ECO:0000256" key="6">
    <source>
        <dbReference type="ARBA" id="ARBA00022692"/>
    </source>
</evidence>
<feature type="domain" description="TonB-dependent receptor plug" evidence="18">
    <location>
        <begin position="78"/>
        <end position="174"/>
    </location>
</feature>
<dbReference type="InterPro" id="IPR010105">
    <property type="entry name" value="TonB_sidphr_rcpt"/>
</dbReference>
<dbReference type="GO" id="GO:0038023">
    <property type="term" value="F:signaling receptor activity"/>
    <property type="evidence" value="ECO:0007669"/>
    <property type="project" value="InterPro"/>
</dbReference>
<dbReference type="STRING" id="198312.SAMN02745193_00551"/>
<dbReference type="GO" id="GO:0009279">
    <property type="term" value="C:cell outer membrane"/>
    <property type="evidence" value="ECO:0007669"/>
    <property type="project" value="UniProtKB-SubCell"/>
</dbReference>
<evidence type="ECO:0000313" key="20">
    <source>
        <dbReference type="Proteomes" id="UP000184391"/>
    </source>
</evidence>
<keyword evidence="20" id="KW-1185">Reference proteome</keyword>
<dbReference type="Pfam" id="PF07715">
    <property type="entry name" value="Plug"/>
    <property type="match status" value="1"/>
</dbReference>
<dbReference type="InterPro" id="IPR039426">
    <property type="entry name" value="TonB-dep_rcpt-like"/>
</dbReference>
<dbReference type="EMBL" id="FRDF01000003">
    <property type="protein sequence ID" value="SHN50845.1"/>
    <property type="molecule type" value="Genomic_DNA"/>
</dbReference>
<keyword evidence="10 15" id="KW-0798">TonB box</keyword>
<dbReference type="AlphaFoldDB" id="A0A1M7RX42"/>
<evidence type="ECO:0000256" key="10">
    <source>
        <dbReference type="ARBA" id="ARBA00023077"/>
    </source>
</evidence>
<dbReference type="GO" id="GO:0015344">
    <property type="term" value="F:siderophore uptake transmembrane transporter activity"/>
    <property type="evidence" value="ECO:0007669"/>
    <property type="project" value="TreeGrafter"/>
</dbReference>
<comment type="subcellular location">
    <subcellularLocation>
        <location evidence="1 14">Cell outer membrane</location>
        <topology evidence="1 14">Multi-pass membrane protein</topology>
    </subcellularLocation>
</comment>
<protein>
    <submittedName>
        <fullName evidence="19">Catecholate siderophore receptor</fullName>
    </submittedName>
</protein>
<keyword evidence="11 14" id="KW-0472">Membrane</keyword>
<dbReference type="Pfam" id="PF00593">
    <property type="entry name" value="TonB_dep_Rec_b-barrel"/>
    <property type="match status" value="1"/>
</dbReference>
<dbReference type="SUPFAM" id="SSF56935">
    <property type="entry name" value="Porins"/>
    <property type="match status" value="1"/>
</dbReference>
<keyword evidence="12 19" id="KW-0675">Receptor</keyword>
<evidence type="ECO:0000256" key="9">
    <source>
        <dbReference type="ARBA" id="ARBA00023065"/>
    </source>
</evidence>
<dbReference type="PROSITE" id="PS52016">
    <property type="entry name" value="TONB_DEPENDENT_REC_3"/>
    <property type="match status" value="1"/>
</dbReference>
<evidence type="ECO:0000256" key="11">
    <source>
        <dbReference type="ARBA" id="ARBA00023136"/>
    </source>
</evidence>
<keyword evidence="3 14" id="KW-0813">Transport</keyword>
<evidence type="ECO:0000256" key="14">
    <source>
        <dbReference type="PROSITE-ProRule" id="PRU01360"/>
    </source>
</evidence>
<keyword evidence="5" id="KW-0410">Iron transport</keyword>
<dbReference type="PANTHER" id="PTHR32552">
    <property type="entry name" value="FERRICHROME IRON RECEPTOR-RELATED"/>
    <property type="match status" value="1"/>
</dbReference>
<keyword evidence="7 16" id="KW-0732">Signal</keyword>
<dbReference type="InterPro" id="IPR000531">
    <property type="entry name" value="Beta-barrel_TonB"/>
</dbReference>
<name>A0A1M7RX42_9SPHN</name>
<evidence type="ECO:0000259" key="17">
    <source>
        <dbReference type="Pfam" id="PF00593"/>
    </source>
</evidence>
<keyword evidence="4 14" id="KW-1134">Transmembrane beta strand</keyword>
<dbReference type="GO" id="GO:0015891">
    <property type="term" value="P:siderophore transport"/>
    <property type="evidence" value="ECO:0007669"/>
    <property type="project" value="InterPro"/>
</dbReference>
<dbReference type="NCBIfam" id="TIGR01783">
    <property type="entry name" value="TonB-siderophor"/>
    <property type="match status" value="1"/>
</dbReference>
<evidence type="ECO:0000256" key="16">
    <source>
        <dbReference type="SAM" id="SignalP"/>
    </source>
</evidence>
<dbReference type="InterPro" id="IPR012910">
    <property type="entry name" value="Plug_dom"/>
</dbReference>
<evidence type="ECO:0000256" key="13">
    <source>
        <dbReference type="ARBA" id="ARBA00023237"/>
    </source>
</evidence>
<dbReference type="InterPro" id="IPR036942">
    <property type="entry name" value="Beta-barrel_TonB_sf"/>
</dbReference>
<gene>
    <name evidence="19" type="ORF">SAMN02745193_00551</name>
</gene>
<reference evidence="20" key="1">
    <citation type="submission" date="2016-12" db="EMBL/GenBank/DDBJ databases">
        <authorList>
            <person name="Varghese N."/>
            <person name="Submissions S."/>
        </authorList>
    </citation>
    <scope>NUCLEOTIDE SEQUENCE [LARGE SCALE GENOMIC DNA]</scope>
    <source>
        <strain evidence="20">DSM 11032</strain>
    </source>
</reference>
<comment type="similarity">
    <text evidence="2 14 15">Belongs to the TonB-dependent receptor family.</text>
</comment>
<evidence type="ECO:0000256" key="2">
    <source>
        <dbReference type="ARBA" id="ARBA00009810"/>
    </source>
</evidence>
<evidence type="ECO:0000256" key="4">
    <source>
        <dbReference type="ARBA" id="ARBA00022452"/>
    </source>
</evidence>
<keyword evidence="6 14" id="KW-0812">Transmembrane</keyword>
<evidence type="ECO:0000259" key="18">
    <source>
        <dbReference type="Pfam" id="PF07715"/>
    </source>
</evidence>
<evidence type="ECO:0000256" key="3">
    <source>
        <dbReference type="ARBA" id="ARBA00022448"/>
    </source>
</evidence>
<evidence type="ECO:0000256" key="1">
    <source>
        <dbReference type="ARBA" id="ARBA00004571"/>
    </source>
</evidence>
<keyword evidence="8" id="KW-0408">Iron</keyword>
<feature type="chain" id="PRO_5012681023" evidence="16">
    <location>
        <begin position="24"/>
        <end position="729"/>
    </location>
</feature>
<dbReference type="Proteomes" id="UP000184391">
    <property type="component" value="Unassembled WGS sequence"/>
</dbReference>
<feature type="domain" description="TonB-dependent receptor-like beta-barrel" evidence="17">
    <location>
        <begin position="243"/>
        <end position="698"/>
    </location>
</feature>
<evidence type="ECO:0000256" key="15">
    <source>
        <dbReference type="RuleBase" id="RU003357"/>
    </source>
</evidence>
<evidence type="ECO:0000256" key="8">
    <source>
        <dbReference type="ARBA" id="ARBA00023004"/>
    </source>
</evidence>
<proteinExistence type="inferred from homology"/>
<evidence type="ECO:0000256" key="12">
    <source>
        <dbReference type="ARBA" id="ARBA00023170"/>
    </source>
</evidence>
<dbReference type="PANTHER" id="PTHR32552:SF68">
    <property type="entry name" value="FERRICHROME OUTER MEMBRANE TRANSPORTER_PHAGE RECEPTOR"/>
    <property type="match status" value="1"/>
</dbReference>
<keyword evidence="9" id="KW-0406">Ion transport</keyword>